<keyword evidence="4 7" id="KW-0812">Transmembrane</keyword>
<name>A0AAJ4NMH3_9GAMM</name>
<feature type="transmembrane region" description="Helical" evidence="7">
    <location>
        <begin position="12"/>
        <end position="35"/>
    </location>
</feature>
<dbReference type="Pfam" id="PF02397">
    <property type="entry name" value="Bac_transf"/>
    <property type="match status" value="1"/>
</dbReference>
<dbReference type="InterPro" id="IPR003362">
    <property type="entry name" value="Bact_transf"/>
</dbReference>
<dbReference type="InterPro" id="IPR017475">
    <property type="entry name" value="EPS_sugar_tfrase"/>
</dbReference>
<organism evidence="9 10">
    <name type="scientific">Francisella salimarina</name>
    <dbReference type="NCBI Taxonomy" id="2599927"/>
    <lineage>
        <taxon>Bacteria</taxon>
        <taxon>Pseudomonadati</taxon>
        <taxon>Pseudomonadota</taxon>
        <taxon>Gammaproteobacteria</taxon>
        <taxon>Thiotrichales</taxon>
        <taxon>Francisellaceae</taxon>
        <taxon>Francisella</taxon>
    </lineage>
</organism>
<evidence type="ECO:0000256" key="6">
    <source>
        <dbReference type="ARBA" id="ARBA00023136"/>
    </source>
</evidence>
<feature type="transmembrane region" description="Helical" evidence="7">
    <location>
        <begin position="47"/>
        <end position="65"/>
    </location>
</feature>
<dbReference type="PANTHER" id="PTHR30576">
    <property type="entry name" value="COLANIC BIOSYNTHESIS UDP-GLUCOSE LIPID CARRIER TRANSFERASE"/>
    <property type="match status" value="1"/>
</dbReference>
<evidence type="ECO:0000313" key="10">
    <source>
        <dbReference type="Proteomes" id="UP000683421"/>
    </source>
</evidence>
<dbReference type="PANTHER" id="PTHR30576:SF0">
    <property type="entry name" value="UNDECAPRENYL-PHOSPHATE N-ACETYLGALACTOSAMINYL 1-PHOSPHATE TRANSFERASE-RELATED"/>
    <property type="match status" value="1"/>
</dbReference>
<dbReference type="NCBIfam" id="TIGR03025">
    <property type="entry name" value="EPS_sugtrans"/>
    <property type="match status" value="1"/>
</dbReference>
<evidence type="ECO:0000256" key="3">
    <source>
        <dbReference type="ARBA" id="ARBA00022679"/>
    </source>
</evidence>
<keyword evidence="5 7" id="KW-1133">Transmembrane helix</keyword>
<accession>A0AAJ4NMH3</accession>
<comment type="subcellular location">
    <subcellularLocation>
        <location evidence="1">Membrane</location>
        <topology evidence="1">Multi-pass membrane protein</topology>
    </subcellularLocation>
</comment>
<keyword evidence="6 7" id="KW-0472">Membrane</keyword>
<evidence type="ECO:0000256" key="4">
    <source>
        <dbReference type="ARBA" id="ARBA00022692"/>
    </source>
</evidence>
<feature type="transmembrane region" description="Helical" evidence="7">
    <location>
        <begin position="77"/>
        <end position="101"/>
    </location>
</feature>
<gene>
    <name evidence="9" type="ORF">KQR59_06245</name>
</gene>
<evidence type="ECO:0000313" key="9">
    <source>
        <dbReference type="EMBL" id="QWU98710.1"/>
    </source>
</evidence>
<comment type="similarity">
    <text evidence="2">Belongs to the bacterial sugar transferase family.</text>
</comment>
<evidence type="ECO:0000256" key="1">
    <source>
        <dbReference type="ARBA" id="ARBA00004141"/>
    </source>
</evidence>
<dbReference type="Proteomes" id="UP000683421">
    <property type="component" value="Chromosome"/>
</dbReference>
<protein>
    <submittedName>
        <fullName evidence="9">Sugar transferase</fullName>
    </submittedName>
</protein>
<feature type="domain" description="Bacterial sugar transferase" evidence="8">
    <location>
        <begin position="252"/>
        <end position="432"/>
    </location>
</feature>
<feature type="transmembrane region" description="Helical" evidence="7">
    <location>
        <begin position="257"/>
        <end position="280"/>
    </location>
</feature>
<evidence type="ECO:0000256" key="5">
    <source>
        <dbReference type="ARBA" id="ARBA00022989"/>
    </source>
</evidence>
<dbReference type="AlphaFoldDB" id="A0AAJ4NMH3"/>
<keyword evidence="3 9" id="KW-0808">Transferase</keyword>
<sequence length="464" mass="53170">MSSRKSSMILKLKIIELFFSVIIVLLSYFIPLHIFDYDISNFSSFNFLASFIVAIALLTFLIAEYTNGEKISKSRNILKVILCSFTIAIVITSLAFFLRGFAFPRSIILIGFIIQFIALSVLRVYFRRLMRNTIYNSVLIIGCHGEQDWLFDKAMHSKLPNETVKGYLCIDMDGLTLVDIIKSYTKVFISDKALKQLGDNDLSLLSHCNVEMVIIPRKYEISIWGAVLIPLGDSLAMSVKNFGLSFEAQAVKRIFDMIFSVVIIILTAPIMLIVALAIFLEDKKSPFFVQERVSKNEKKFKLIKFRSMKVDAESHTGAVWASSDDDRITKVGKIIRPVWLDELPQFFNVLKGDMSIVGPRPERRELIDEFAKETPEFLCRTKVKAGITGYAQVLTSYATLPENKLKLDLVYIRRWSFVFDLLIIIETVRVIFMKVLGIFLPKKKVVNTKVVNQVNVNYIEYRYE</sequence>
<dbReference type="GO" id="GO:0016020">
    <property type="term" value="C:membrane"/>
    <property type="evidence" value="ECO:0007669"/>
    <property type="project" value="UniProtKB-SubCell"/>
</dbReference>
<dbReference type="KEGG" id="fsr:KQR59_06245"/>
<keyword evidence="10" id="KW-1185">Reference proteome</keyword>
<evidence type="ECO:0000259" key="8">
    <source>
        <dbReference type="Pfam" id="PF02397"/>
    </source>
</evidence>
<evidence type="ECO:0000256" key="7">
    <source>
        <dbReference type="SAM" id="Phobius"/>
    </source>
</evidence>
<reference evidence="9 10" key="1">
    <citation type="submission" date="2021-06" db="EMBL/GenBank/DDBJ databases">
        <title>Ulceroglandular infection and bacteremia caused by Francisella salimarina in an immunocompromised patient, France.</title>
        <authorList>
            <person name="Hennebique A."/>
            <person name="Caspar Y."/>
            <person name="Maurin M."/>
            <person name="Boisset S."/>
            <person name="Pelloux I."/>
            <person name="Gallego-Hernanz M.P."/>
            <person name="Burucoa C."/>
            <person name="Cazenave-Roblot F."/>
            <person name="Plouzeau C."/>
            <person name="Rammaert B."/>
        </authorList>
    </citation>
    <scope>NUCLEOTIDE SEQUENCE [LARGE SCALE GENOMIC DNA]</scope>
    <source>
        <strain evidence="9 10">CHUGA-F75</strain>
    </source>
</reference>
<dbReference type="GO" id="GO:0016780">
    <property type="term" value="F:phosphotransferase activity, for other substituted phosphate groups"/>
    <property type="evidence" value="ECO:0007669"/>
    <property type="project" value="TreeGrafter"/>
</dbReference>
<proteinExistence type="inferred from homology"/>
<feature type="transmembrane region" description="Helical" evidence="7">
    <location>
        <begin position="107"/>
        <end position="126"/>
    </location>
</feature>
<dbReference type="RefSeq" id="WP_216691845.1">
    <property type="nucleotide sequence ID" value="NZ_CP076680.1"/>
</dbReference>
<dbReference type="EMBL" id="CP076680">
    <property type="protein sequence ID" value="QWU98710.1"/>
    <property type="molecule type" value="Genomic_DNA"/>
</dbReference>
<evidence type="ECO:0000256" key="2">
    <source>
        <dbReference type="ARBA" id="ARBA00006464"/>
    </source>
</evidence>